<dbReference type="InterPro" id="IPR008914">
    <property type="entry name" value="PEBP"/>
</dbReference>
<evidence type="ECO:0000313" key="2">
    <source>
        <dbReference type="Proteomes" id="UP000177869"/>
    </source>
</evidence>
<dbReference type="PANTHER" id="PTHR30289">
    <property type="entry name" value="UNCHARACTERIZED PROTEIN YBCL-RELATED"/>
    <property type="match status" value="1"/>
</dbReference>
<evidence type="ECO:0000313" key="1">
    <source>
        <dbReference type="EMBL" id="OGI59549.1"/>
    </source>
</evidence>
<proteinExistence type="predicted"/>
<dbReference type="Proteomes" id="UP000177869">
    <property type="component" value="Unassembled WGS sequence"/>
</dbReference>
<comment type="caution">
    <text evidence="1">The sequence shown here is derived from an EMBL/GenBank/DDBJ whole genome shotgun (WGS) entry which is preliminary data.</text>
</comment>
<reference evidence="1 2" key="1">
    <citation type="journal article" date="2016" name="Nat. Commun.">
        <title>Thousands of microbial genomes shed light on interconnected biogeochemical processes in an aquifer system.</title>
        <authorList>
            <person name="Anantharaman K."/>
            <person name="Brown C.T."/>
            <person name="Hug L.A."/>
            <person name="Sharon I."/>
            <person name="Castelle C.J."/>
            <person name="Probst A.J."/>
            <person name="Thomas B.C."/>
            <person name="Singh A."/>
            <person name="Wilkins M.J."/>
            <person name="Karaoz U."/>
            <person name="Brodie E.L."/>
            <person name="Williams K.H."/>
            <person name="Hubbard S.S."/>
            <person name="Banfield J.F."/>
        </authorList>
    </citation>
    <scope>NUCLEOTIDE SEQUENCE [LARGE SCALE GENOMIC DNA]</scope>
</reference>
<organism evidence="1 2">
    <name type="scientific">Candidatus Nomurabacteria bacterium RIFCSPHIGHO2_01_FULL_38_19</name>
    <dbReference type="NCBI Taxonomy" id="1801732"/>
    <lineage>
        <taxon>Bacteria</taxon>
        <taxon>Candidatus Nomuraibacteriota</taxon>
    </lineage>
</organism>
<accession>A0A1F6UQA1</accession>
<dbReference type="NCBIfam" id="TIGR00481">
    <property type="entry name" value="YbhB/YbcL family Raf kinase inhibitor-like protein"/>
    <property type="match status" value="1"/>
</dbReference>
<dbReference type="SUPFAM" id="SSF49777">
    <property type="entry name" value="PEBP-like"/>
    <property type="match status" value="1"/>
</dbReference>
<dbReference type="InterPro" id="IPR005247">
    <property type="entry name" value="YbhB_YbcL/LppC-like"/>
</dbReference>
<evidence type="ECO:0008006" key="3">
    <source>
        <dbReference type="Google" id="ProtNLM"/>
    </source>
</evidence>
<dbReference type="EMBL" id="MFTI01000032">
    <property type="protein sequence ID" value="OGI59549.1"/>
    <property type="molecule type" value="Genomic_DNA"/>
</dbReference>
<dbReference type="InterPro" id="IPR036610">
    <property type="entry name" value="PEBP-like_sf"/>
</dbReference>
<sequence>MKKIIFLIIVLLVALTLIFKMTNKENNMNLTSEIFANNGKIPVEYTCNGKGIQPPLKISGVPEEAKSLALIVDDLDAPNGDFVHWVVWNLDPKTPTIENGIVPEVAVEGYTSLNKSGWIAPCPPSGVHHYNFKLYALDTVFSIPNSGTKADLILAMDKHIIDNVTLIGLYGKDF</sequence>
<gene>
    <name evidence="1" type="ORF">A2814_03175</name>
</gene>
<dbReference type="PANTHER" id="PTHR30289:SF1">
    <property type="entry name" value="PEBP (PHOSPHATIDYLETHANOLAMINE-BINDING PROTEIN) FAMILY PROTEIN"/>
    <property type="match status" value="1"/>
</dbReference>
<dbReference type="Pfam" id="PF01161">
    <property type="entry name" value="PBP"/>
    <property type="match status" value="1"/>
</dbReference>
<protein>
    <recommendedName>
        <fullName evidence="3">Kinase inhibitor</fullName>
    </recommendedName>
</protein>
<dbReference type="STRING" id="1801732.A2814_03175"/>
<dbReference type="Gene3D" id="3.90.280.10">
    <property type="entry name" value="PEBP-like"/>
    <property type="match status" value="1"/>
</dbReference>
<name>A0A1F6UQA1_9BACT</name>
<dbReference type="CDD" id="cd00865">
    <property type="entry name" value="PEBP_bact_arch"/>
    <property type="match status" value="1"/>
</dbReference>
<dbReference type="AlphaFoldDB" id="A0A1F6UQA1"/>